<protein>
    <submittedName>
        <fullName evidence="2">Uncharacterized protein</fullName>
    </submittedName>
</protein>
<name>A0A9P6MIK0_9FUNG</name>
<evidence type="ECO:0000256" key="1">
    <source>
        <dbReference type="SAM" id="MobiDB-lite"/>
    </source>
</evidence>
<evidence type="ECO:0000313" key="3">
    <source>
        <dbReference type="Proteomes" id="UP000703661"/>
    </source>
</evidence>
<keyword evidence="3" id="KW-1185">Reference proteome</keyword>
<proteinExistence type="predicted"/>
<reference evidence="2" key="1">
    <citation type="journal article" date="2020" name="Fungal Divers.">
        <title>Resolving the Mortierellaceae phylogeny through synthesis of multi-gene phylogenetics and phylogenomics.</title>
        <authorList>
            <person name="Vandepol N."/>
            <person name="Liber J."/>
            <person name="Desiro A."/>
            <person name="Na H."/>
            <person name="Kennedy M."/>
            <person name="Barry K."/>
            <person name="Grigoriev I.V."/>
            <person name="Miller A.N."/>
            <person name="O'Donnell K."/>
            <person name="Stajich J.E."/>
            <person name="Bonito G."/>
        </authorList>
    </citation>
    <scope>NUCLEOTIDE SEQUENCE</scope>
    <source>
        <strain evidence="2">NRRL 2769</strain>
    </source>
</reference>
<dbReference type="AlphaFoldDB" id="A0A9P6MIK0"/>
<gene>
    <name evidence="2" type="ORF">BGZ80_005787</name>
</gene>
<sequence>MTQAGWKVKICQTEADVSIAGDCQPGDIVVSADSDMLAYSSISLLWRPISNGLVLIYNISDVCQVLEVSRVQLTALAVVSDNDYGKNIRSLGPATNFSVIKSVEKPDVQQTVEAYLDDPKVISKNKDNKTFEYSLRVFVNLQQTPISNPLPLSLSGTSYDELNNQLKALQALHQINKDDRAQQQLTNSNSKDRIVRLRSSQSIIRYKTVESPAMSKPSLGSHLTSQAKSQLIPALQDSPPTLLSQESMSVPALARTRVPRNRHRYSFKSRKGLTKPAPPETMKQYTFKPFKERTNDAEDLVEDAGSKPKPTIKTLDSSKASTKKLQIKNLLAYNHPPASLDVGTLFANVRRAVPNNVSLQNQIVQCIQDAVRDAASIKRQAQRIIGRYIEKLNGPEFSFVDADRISLDLLCPRVTKKDAADYRGGDNKGDDEDDTGLSTTSSSTKNDLQSFIRSFMVHLYSGNYPRRRGIGEKVNNFIDRLHSLGIYSPPRSRQALNERARFSPSDLLESVSTQLRVELKNMYKNGSCNLYQKLNHLKEKGRLGPNIDVNIREDLTSVENYLTLNKLSKNPRRIIPVTSSKQPFIVFSERELAGFLFSYNGVLQEKLVDTLGGFWRTISEVQTCIGEKEPGYLIKKLLVDIDPDNLTSRQRGKIGHRAAIRMSNFDDLEIHLRMLNHPDFRPETYNCKGYVPRGTIRTDGHTVQVQCFKLRELLSVKYKRFPVELLPSRLTSTLHGTDDFLTEIRNVLKSKEDVAKLYPGVDPQSIKILTLDAGQAYVVGAYAHLPKLKKGKDPV</sequence>
<accession>A0A9P6MIK0</accession>
<organism evidence="2 3">
    <name type="scientific">Entomortierella chlamydospora</name>
    <dbReference type="NCBI Taxonomy" id="101097"/>
    <lineage>
        <taxon>Eukaryota</taxon>
        <taxon>Fungi</taxon>
        <taxon>Fungi incertae sedis</taxon>
        <taxon>Mucoromycota</taxon>
        <taxon>Mortierellomycotina</taxon>
        <taxon>Mortierellomycetes</taxon>
        <taxon>Mortierellales</taxon>
        <taxon>Mortierellaceae</taxon>
        <taxon>Entomortierella</taxon>
    </lineage>
</organism>
<feature type="region of interest" description="Disordered" evidence="1">
    <location>
        <begin position="420"/>
        <end position="444"/>
    </location>
</feature>
<feature type="non-terminal residue" evidence="2">
    <location>
        <position position="795"/>
    </location>
</feature>
<comment type="caution">
    <text evidence="2">The sequence shown here is derived from an EMBL/GenBank/DDBJ whole genome shotgun (WGS) entry which is preliminary data.</text>
</comment>
<evidence type="ECO:0000313" key="2">
    <source>
        <dbReference type="EMBL" id="KAG0003484.1"/>
    </source>
</evidence>
<dbReference type="EMBL" id="JAAAID010002847">
    <property type="protein sequence ID" value="KAG0003484.1"/>
    <property type="molecule type" value="Genomic_DNA"/>
</dbReference>
<dbReference type="Proteomes" id="UP000703661">
    <property type="component" value="Unassembled WGS sequence"/>
</dbReference>